<dbReference type="Proteomes" id="UP000323956">
    <property type="component" value="Unassembled WGS sequence"/>
</dbReference>
<evidence type="ECO:0000313" key="1">
    <source>
        <dbReference type="EMBL" id="SIQ40169.1"/>
    </source>
</evidence>
<sequence length="107" mass="12102">MADPLRLSLHDQAMIHALGVLSRPPITDREDLDLVVGVMRDLMPGVSRENTRLMGLIQTADQFLTCRVSVPGCYGGLHDRARKAMNDWDRRRLADAWEHVRGPRGRT</sequence>
<proteinExistence type="predicted"/>
<reference evidence="1 2" key="1">
    <citation type="submission" date="2017-01" db="EMBL/GenBank/DDBJ databases">
        <authorList>
            <person name="Varghese N."/>
            <person name="Submissions S."/>
        </authorList>
    </citation>
    <scope>NUCLEOTIDE SEQUENCE [LARGE SCALE GENOMIC DNA]</scope>
    <source>
        <strain evidence="1 2">ATCC 700171</strain>
    </source>
</reference>
<gene>
    <name evidence="1" type="ORF">SAMN05421641_107103</name>
</gene>
<dbReference type="AlphaFoldDB" id="A0A1N6SGL6"/>
<dbReference type="EMBL" id="FTMK01000007">
    <property type="protein sequence ID" value="SIQ40169.1"/>
    <property type="molecule type" value="Genomic_DNA"/>
</dbReference>
<evidence type="ECO:0000313" key="2">
    <source>
        <dbReference type="Proteomes" id="UP000323956"/>
    </source>
</evidence>
<organism evidence="1 2">
    <name type="scientific">Paracoccus thiocyanatus</name>
    <dbReference type="NCBI Taxonomy" id="34006"/>
    <lineage>
        <taxon>Bacteria</taxon>
        <taxon>Pseudomonadati</taxon>
        <taxon>Pseudomonadota</taxon>
        <taxon>Alphaproteobacteria</taxon>
        <taxon>Rhodobacterales</taxon>
        <taxon>Paracoccaceae</taxon>
        <taxon>Paracoccus</taxon>
    </lineage>
</organism>
<accession>A0A1N6SGL6</accession>
<protein>
    <submittedName>
        <fullName evidence="1">Uncharacterized protein</fullName>
    </submittedName>
</protein>
<name>A0A1N6SGL6_9RHOB</name>